<accession>A0A1I7STZ1</accession>
<dbReference type="Proteomes" id="UP000095284">
    <property type="component" value="Unplaced"/>
</dbReference>
<feature type="compositionally biased region" description="Polar residues" evidence="1">
    <location>
        <begin position="191"/>
        <end position="204"/>
    </location>
</feature>
<dbReference type="OrthoDB" id="5826809at2759"/>
<organism evidence="3 5">
    <name type="scientific">Bursaphelenchus xylophilus</name>
    <name type="common">Pinewood nematode worm</name>
    <name type="synonym">Aphelenchoides xylophilus</name>
    <dbReference type="NCBI Taxonomy" id="6326"/>
    <lineage>
        <taxon>Eukaryota</taxon>
        <taxon>Metazoa</taxon>
        <taxon>Ecdysozoa</taxon>
        <taxon>Nematoda</taxon>
        <taxon>Chromadorea</taxon>
        <taxon>Rhabditida</taxon>
        <taxon>Tylenchina</taxon>
        <taxon>Tylenchomorpha</taxon>
        <taxon>Aphelenchoidea</taxon>
        <taxon>Aphelenchoididae</taxon>
        <taxon>Bursaphelenchus</taxon>
    </lineage>
</organism>
<dbReference type="WBParaSite" id="BXY_1651100.1">
    <property type="protein sequence ID" value="BXY_1651100.1"/>
    <property type="gene ID" value="BXY_1651100"/>
</dbReference>
<evidence type="ECO:0000313" key="5">
    <source>
        <dbReference type="WBParaSite" id="BXY_1651100.1"/>
    </source>
</evidence>
<feature type="compositionally biased region" description="Basic and acidic residues" evidence="1">
    <location>
        <begin position="88"/>
        <end position="98"/>
    </location>
</feature>
<dbReference type="AlphaFoldDB" id="A0A1I7STZ1"/>
<feature type="region of interest" description="Disordered" evidence="1">
    <location>
        <begin position="352"/>
        <end position="437"/>
    </location>
</feature>
<keyword evidence="4" id="KW-1185">Reference proteome</keyword>
<dbReference type="EMBL" id="CAJFCV020000003">
    <property type="protein sequence ID" value="CAG9107783.1"/>
    <property type="molecule type" value="Genomic_DNA"/>
</dbReference>
<name>A0A1I7STZ1_BURXY</name>
<dbReference type="eggNOG" id="ENOG502SS7S">
    <property type="taxonomic scope" value="Eukaryota"/>
</dbReference>
<dbReference type="EMBL" id="CAJFDI010000003">
    <property type="protein sequence ID" value="CAD5221108.1"/>
    <property type="molecule type" value="Genomic_DNA"/>
</dbReference>
<evidence type="ECO:0000313" key="4">
    <source>
        <dbReference type="Proteomes" id="UP000659654"/>
    </source>
</evidence>
<protein>
    <submittedName>
        <fullName evidence="2">(pine wood nematode) hypothetical protein</fullName>
    </submittedName>
</protein>
<reference evidence="2" key="2">
    <citation type="submission" date="2020-09" db="EMBL/GenBank/DDBJ databases">
        <authorList>
            <person name="Kikuchi T."/>
        </authorList>
    </citation>
    <scope>NUCLEOTIDE SEQUENCE</scope>
    <source>
        <strain evidence="2">Ka4C1</strain>
    </source>
</reference>
<evidence type="ECO:0000256" key="1">
    <source>
        <dbReference type="SAM" id="MobiDB-lite"/>
    </source>
</evidence>
<dbReference type="Proteomes" id="UP000582659">
    <property type="component" value="Unassembled WGS sequence"/>
</dbReference>
<gene>
    <name evidence="2" type="ORF">BXYJ_LOCUS6513</name>
</gene>
<feature type="compositionally biased region" description="Basic and acidic residues" evidence="1">
    <location>
        <begin position="366"/>
        <end position="414"/>
    </location>
</feature>
<sequence>MSSDIIKETFEVSPAHPDKVVVNGCDLVNRTQLSNSQNRELQRFIDRNNHRLGFYDRPQDEKEEAPPGRYASLGFGTLNSSRPYGYDGADHASKERVESPFSEYGTYGSKRKGVKFADGVDSSRAQSANPFGSGYKSGTGSGNEGNDGFGRRGSTSGYGQGNQGIGDNYGKNRGGSGKQAHPDNYDPYGTNRGNKNPRSRTQSPAADAFKWRPYQSYEYDGKKNTVAPPIPQWLKDRSITPAYSTLQKHPDNYNKYDTEKHRHQLARQSQERDEEIKFYGFGDRLGSGIELTRKRWTGGELITDPTFITKSIKPRTIFYSPIGDGVVAADGIELRRGPPDLTPKRYEYHEKVIEKGDQGRGGLRVTEQRWDDGNRGLGDEDDGRGRGEWPDNGDDGRGRKGPFGDEDGRRKGWPDDGGWPNKEAGDPFGTLGSADGGYPRSFSPLSIGTDGFPREGWTKTFITNPRELINQYGSETLTTIFDLKDHTPKTMTTVKETISPVP</sequence>
<feature type="compositionally biased region" description="Gly residues" evidence="1">
    <location>
        <begin position="135"/>
        <end position="148"/>
    </location>
</feature>
<dbReference type="Proteomes" id="UP000659654">
    <property type="component" value="Unassembled WGS sequence"/>
</dbReference>
<feature type="compositionally biased region" description="Basic and acidic residues" evidence="1">
    <location>
        <begin position="53"/>
        <end position="66"/>
    </location>
</feature>
<feature type="region of interest" description="Disordered" evidence="1">
    <location>
        <begin position="53"/>
        <end position="209"/>
    </location>
</feature>
<evidence type="ECO:0000313" key="2">
    <source>
        <dbReference type="EMBL" id="CAD5221108.1"/>
    </source>
</evidence>
<reference evidence="5" key="1">
    <citation type="submission" date="2016-11" db="UniProtKB">
        <authorList>
            <consortium name="WormBaseParasite"/>
        </authorList>
    </citation>
    <scope>IDENTIFICATION</scope>
</reference>
<proteinExistence type="predicted"/>
<evidence type="ECO:0000313" key="3">
    <source>
        <dbReference type="Proteomes" id="UP000095284"/>
    </source>
</evidence>